<proteinExistence type="predicted"/>
<keyword evidence="2" id="KW-1185">Reference proteome</keyword>
<reference evidence="1 2" key="1">
    <citation type="submission" date="2015-09" db="EMBL/GenBank/DDBJ databases">
        <title>Genome sequence, genome mining and natural product profiling of a biocontrol bacterium Streptomyces malaysiensis F913.</title>
        <authorList>
            <person name="Xu Y."/>
            <person name="Wei J."/>
            <person name="Xie J."/>
            <person name="Li T."/>
            <person name="Zhou Z."/>
        </authorList>
    </citation>
    <scope>NUCLEOTIDE SEQUENCE [LARGE SCALE GENOMIC DNA]</scope>
    <source>
        <strain evidence="1 2">F913</strain>
    </source>
</reference>
<dbReference type="InterPro" id="IPR016888">
    <property type="entry name" value="UCP028498"/>
</dbReference>
<protein>
    <recommendedName>
        <fullName evidence="3">DUF2255 family protein</fullName>
    </recommendedName>
</protein>
<dbReference type="RefSeq" id="WP_102933682.1">
    <property type="nucleotide sequence ID" value="NZ_LJIW01000001.1"/>
</dbReference>
<dbReference type="Pfam" id="PF10012">
    <property type="entry name" value="DUF2255"/>
    <property type="match status" value="1"/>
</dbReference>
<comment type="caution">
    <text evidence="1">The sequence shown here is derived from an EMBL/GenBank/DDBJ whole genome shotgun (WGS) entry which is preliminary data.</text>
</comment>
<sequence length="125" mass="14151">MTTWTSDELNRIATTDELEMAPLRDDGTPRTAVPIWVVREGDDLYVRSYRGIDGSWWRTARGSHEGHIRSGGVDKDVTFIEEGDPGLNDRLDNAYRSKYGRYSGTYVEPMVADTARATTLRLVPR</sequence>
<evidence type="ECO:0008006" key="3">
    <source>
        <dbReference type="Google" id="ProtNLM"/>
    </source>
</evidence>
<evidence type="ECO:0000313" key="1">
    <source>
        <dbReference type="EMBL" id="PNG95266.1"/>
    </source>
</evidence>
<gene>
    <name evidence="1" type="ORF">SMF913_11291</name>
</gene>
<evidence type="ECO:0000313" key="2">
    <source>
        <dbReference type="Proteomes" id="UP000236520"/>
    </source>
</evidence>
<dbReference type="EMBL" id="LJIW01000001">
    <property type="protein sequence ID" value="PNG95266.1"/>
    <property type="molecule type" value="Genomic_DNA"/>
</dbReference>
<name>A0A2J7Z4R1_STRMQ</name>
<dbReference type="Proteomes" id="UP000236520">
    <property type="component" value="Unassembled WGS sequence"/>
</dbReference>
<dbReference type="AlphaFoldDB" id="A0A2J7Z4R1"/>
<accession>A0A2J7Z4R1</accession>
<organism evidence="1 2">
    <name type="scientific">Streptomyces malaysiensis</name>
    <dbReference type="NCBI Taxonomy" id="92644"/>
    <lineage>
        <taxon>Bacteria</taxon>
        <taxon>Bacillati</taxon>
        <taxon>Actinomycetota</taxon>
        <taxon>Actinomycetes</taxon>
        <taxon>Kitasatosporales</taxon>
        <taxon>Streptomycetaceae</taxon>
        <taxon>Streptomyces</taxon>
        <taxon>Streptomyces violaceusniger group</taxon>
    </lineage>
</organism>